<gene>
    <name evidence="5" type="ORF">GU90_09480</name>
</gene>
<comment type="similarity">
    <text evidence="2">Belongs to the EspG family.</text>
</comment>
<protein>
    <submittedName>
        <fullName evidence="5">Secretion protein</fullName>
    </submittedName>
</protein>
<sequence length="274" mass="30313">MAAPQIVLPPAAAYYLCSRFDLMLHPLLRVGWMPVEATEQQQRQALDRGRQQLAQQGLLQHEDLDPFLEDAIHLLARPPLAVGLAVHSREGESYNAVFVEYGRATIQAYQADGEQATELQNILITRQEYGGPVGNAANLVGQLTPARSASVSVPADYFDQARERLRGNGAGLIAAFTSSGIRSNDAKTLAEAYGSKRLREGVFSVRAYDQKIRKTNKHPVKLQFMTTENGSYLVQRKPSGDGREWLNLVPADNRRLTAALNEMVQALRSVPAYR</sequence>
<evidence type="ECO:0000313" key="6">
    <source>
        <dbReference type="Proteomes" id="UP000031419"/>
    </source>
</evidence>
<dbReference type="eggNOG" id="ENOG5033SD4">
    <property type="taxonomic scope" value="Bacteria"/>
</dbReference>
<evidence type="ECO:0000256" key="3">
    <source>
        <dbReference type="ARBA" id="ARBA00022490"/>
    </source>
</evidence>
<evidence type="ECO:0000256" key="4">
    <source>
        <dbReference type="ARBA" id="ARBA00023186"/>
    </source>
</evidence>
<evidence type="ECO:0000256" key="1">
    <source>
        <dbReference type="ARBA" id="ARBA00004496"/>
    </source>
</evidence>
<accession>A0A073AZA7</accession>
<dbReference type="RefSeq" id="WP_029719288.1">
    <property type="nucleotide sequence ID" value="NZ_JNVU01000025.1"/>
</dbReference>
<name>A0A073AZA7_9PSEU</name>
<comment type="subcellular location">
    <subcellularLocation>
        <location evidence="1">Cytoplasm</location>
    </subcellularLocation>
</comment>
<comment type="caution">
    <text evidence="5">The sequence shown here is derived from an EMBL/GenBank/DDBJ whole genome shotgun (WGS) entry which is preliminary data.</text>
</comment>
<evidence type="ECO:0000313" key="5">
    <source>
        <dbReference type="EMBL" id="KEI44407.1"/>
    </source>
</evidence>
<proteinExistence type="inferred from homology"/>
<dbReference type="Proteomes" id="UP000031419">
    <property type="component" value="Unassembled WGS sequence"/>
</dbReference>
<evidence type="ECO:0000256" key="2">
    <source>
        <dbReference type="ARBA" id="ARBA00006411"/>
    </source>
</evidence>
<dbReference type="AlphaFoldDB" id="A0A073AZA7"/>
<dbReference type="Pfam" id="PF14011">
    <property type="entry name" value="ESX-1_EspG"/>
    <property type="match status" value="1"/>
</dbReference>
<keyword evidence="4" id="KW-0143">Chaperone</keyword>
<organism evidence="5 6">
    <name type="scientific">Saccharopolyspora rectivirgula</name>
    <dbReference type="NCBI Taxonomy" id="28042"/>
    <lineage>
        <taxon>Bacteria</taxon>
        <taxon>Bacillati</taxon>
        <taxon>Actinomycetota</taxon>
        <taxon>Actinomycetes</taxon>
        <taxon>Pseudonocardiales</taxon>
        <taxon>Pseudonocardiaceae</taxon>
        <taxon>Saccharopolyspora</taxon>
    </lineage>
</organism>
<dbReference type="EMBL" id="JNVU01000025">
    <property type="protein sequence ID" value="KEI44407.1"/>
    <property type="molecule type" value="Genomic_DNA"/>
</dbReference>
<dbReference type="OrthoDB" id="5175124at2"/>
<keyword evidence="3" id="KW-0963">Cytoplasm</keyword>
<dbReference type="InterPro" id="IPR025734">
    <property type="entry name" value="EspG"/>
</dbReference>
<keyword evidence="6" id="KW-1185">Reference proteome</keyword>
<reference evidence="5 6" key="1">
    <citation type="submission" date="2014-06" db="EMBL/GenBank/DDBJ databases">
        <title>Saccharopolyspora rectivirgula DSM-43113 Genome sequencing.</title>
        <authorList>
            <person name="Barrera C."/>
            <person name="Millon L."/>
            <person name="Rognon B."/>
            <person name="Zaugg C."/>
            <person name="Monod M."/>
        </authorList>
    </citation>
    <scope>NUCLEOTIDE SEQUENCE [LARGE SCALE GENOMIC DNA]</scope>
    <source>
        <strain evidence="5 6">DSM 43113</strain>
    </source>
</reference>